<accession>A0A4V1RIZ7</accession>
<gene>
    <name evidence="3" type="ORF">D3272_06370</name>
</gene>
<evidence type="ECO:0000256" key="1">
    <source>
        <dbReference type="SAM" id="MobiDB-lite"/>
    </source>
</evidence>
<organism evidence="3 4">
    <name type="scientific">Lichenibacterium ramalinae</name>
    <dbReference type="NCBI Taxonomy" id="2316527"/>
    <lineage>
        <taxon>Bacteria</taxon>
        <taxon>Pseudomonadati</taxon>
        <taxon>Pseudomonadota</taxon>
        <taxon>Alphaproteobacteria</taxon>
        <taxon>Hyphomicrobiales</taxon>
        <taxon>Lichenihabitantaceae</taxon>
        <taxon>Lichenibacterium</taxon>
    </lineage>
</organism>
<dbReference type="EMBL" id="QYBC01000004">
    <property type="protein sequence ID" value="RYB06371.1"/>
    <property type="molecule type" value="Genomic_DNA"/>
</dbReference>
<protein>
    <submittedName>
        <fullName evidence="3">2OG-Fe(II) oxygenase</fullName>
    </submittedName>
</protein>
<dbReference type="Pfam" id="PF13640">
    <property type="entry name" value="2OG-FeII_Oxy_3"/>
    <property type="match status" value="1"/>
</dbReference>
<evidence type="ECO:0000313" key="3">
    <source>
        <dbReference type="EMBL" id="RYB06371.1"/>
    </source>
</evidence>
<keyword evidence="4" id="KW-1185">Reference proteome</keyword>
<dbReference type="Gene3D" id="2.60.120.620">
    <property type="entry name" value="q2cbj1_9rhob like domain"/>
    <property type="match status" value="1"/>
</dbReference>
<dbReference type="AlphaFoldDB" id="A0A4V1RIZ7"/>
<proteinExistence type="predicted"/>
<evidence type="ECO:0000259" key="2">
    <source>
        <dbReference type="Pfam" id="PF13640"/>
    </source>
</evidence>
<evidence type="ECO:0000313" key="4">
    <source>
        <dbReference type="Proteomes" id="UP000289411"/>
    </source>
</evidence>
<dbReference type="InterPro" id="IPR044862">
    <property type="entry name" value="Pro_4_hyd_alph_FE2OG_OXY"/>
</dbReference>
<feature type="domain" description="Prolyl 4-hydroxylase alpha subunit Fe(2+) 2OG dioxygenase" evidence="2">
    <location>
        <begin position="132"/>
        <end position="209"/>
    </location>
</feature>
<reference evidence="3 4" key="2">
    <citation type="submission" date="2019-02" db="EMBL/GenBank/DDBJ databases">
        <title>'Lichenibacterium ramalinii' gen. nov. sp. nov., 'Lichenibacterium minor' gen. nov. sp. nov.</title>
        <authorList>
            <person name="Pankratov T."/>
        </authorList>
    </citation>
    <scope>NUCLEOTIDE SEQUENCE [LARGE SCALE GENOMIC DNA]</scope>
    <source>
        <strain evidence="3 4">RmlP001</strain>
    </source>
</reference>
<name>A0A4V1RIZ7_9HYPH</name>
<dbReference type="OrthoDB" id="8578235at2"/>
<sequence length="241" mass="27167">MAPPARPDPRSPDPRPQTFAPRPSTQETHVSLLDLAAFDATPLTRDPFDFTIVENFIRPAEFKPVLADFPRIPGPGSHPPAELSIKGRFKTLMEEMEGPAFRSAVERKFDIDLSGRPTMYTVRGFVSDRDGHIHTDSKTKIITVLLYLNEGWEEEGGRLRLLRSNDSLDNPVAEVSPNGGTLLVFRRSDNSWHGHKTFKGQRRAIQLNWVTGVDVVANEQRRHAFATRVKKLKNMFLPMAS</sequence>
<comment type="caution">
    <text evidence="3">The sequence shown here is derived from an EMBL/GenBank/DDBJ whole genome shotgun (WGS) entry which is preliminary data.</text>
</comment>
<reference evidence="3 4" key="1">
    <citation type="submission" date="2018-09" db="EMBL/GenBank/DDBJ databases">
        <authorList>
            <person name="Grouzdev D.S."/>
            <person name="Krutkina M.S."/>
        </authorList>
    </citation>
    <scope>NUCLEOTIDE SEQUENCE [LARGE SCALE GENOMIC DNA]</scope>
    <source>
        <strain evidence="3 4">RmlP001</strain>
    </source>
</reference>
<dbReference type="Proteomes" id="UP000289411">
    <property type="component" value="Unassembled WGS sequence"/>
</dbReference>
<feature type="region of interest" description="Disordered" evidence="1">
    <location>
        <begin position="1"/>
        <end position="26"/>
    </location>
</feature>